<feature type="repeat" description="ANK" evidence="1">
    <location>
        <begin position="354"/>
        <end position="386"/>
    </location>
</feature>
<dbReference type="VEuPathDB" id="GiardiaDB:GLP15_4227"/>
<comment type="caution">
    <text evidence="2">The sequence shown here is derived from an EMBL/GenBank/DDBJ whole genome shotgun (WGS) entry which is preliminary data.</text>
</comment>
<dbReference type="EMBL" id="ACVC01000146">
    <property type="protein sequence ID" value="EFO63079.1"/>
    <property type="molecule type" value="Genomic_DNA"/>
</dbReference>
<dbReference type="PROSITE" id="PS50088">
    <property type="entry name" value="ANK_REPEAT"/>
    <property type="match status" value="1"/>
</dbReference>
<organism evidence="2 3">
    <name type="scientific">Giardia intestinalis (strain P15)</name>
    <name type="common">Giardia lamblia</name>
    <dbReference type="NCBI Taxonomy" id="658858"/>
    <lineage>
        <taxon>Eukaryota</taxon>
        <taxon>Metamonada</taxon>
        <taxon>Diplomonadida</taxon>
        <taxon>Hexamitidae</taxon>
        <taxon>Giardiinae</taxon>
        <taxon>Giardia</taxon>
    </lineage>
</organism>
<dbReference type="Pfam" id="PF12796">
    <property type="entry name" value="Ank_2"/>
    <property type="match status" value="1"/>
</dbReference>
<dbReference type="PANTHER" id="PTHR24120">
    <property type="entry name" value="GH07239P"/>
    <property type="match status" value="1"/>
</dbReference>
<sequence>MSQDLQIISLVSCSSENLPQPVDLCRRLQLLIELNHKCLNRMLSVKFLQGTAVCKVEKRHSVSLQSIIDEAAFTVCPISKLLIYSVFLDLLGLATYLFTITDEPDVFAMLIDCLSASSITLDDYGYSSVSLIQGLRCPPALSSNRMDTRTVYGRLLLDKLAFILRSMFLAHASANKERDLIWRYLSKKNTSFSPTGEELILDFAFRPSKYTLIKSDSQDQALYKNPRIAEVQAAIDYFRGLKRDVCGETPLMQSISEGNYLDTSRNTLCVDYNTTRFVARNGHTALFIAVLKNCAPAVERLRVYEARMRLASSVTICGHLLSHITALHLAVSLHRHEIIELLAPYEAMLQDTLMHFTPLHIAAFTGDLRAIRLLSPYAAGITDKNGWPASVWCAYLDNKCSLCELLSLEGTEKTLKLALHAATSVKSTACSTFLNTIFAHLSMST</sequence>
<protein>
    <submittedName>
        <fullName evidence="2">Protein 21.1</fullName>
    </submittedName>
</protein>
<dbReference type="OrthoDB" id="194358at2759"/>
<name>E1F379_GIAIA</name>
<dbReference type="AlphaFoldDB" id="E1F379"/>
<dbReference type="SMART" id="SM00248">
    <property type="entry name" value="ANK"/>
    <property type="match status" value="3"/>
</dbReference>
<dbReference type="Gene3D" id="1.25.40.20">
    <property type="entry name" value="Ankyrin repeat-containing domain"/>
    <property type="match status" value="1"/>
</dbReference>
<keyword evidence="1" id="KW-0040">ANK repeat</keyword>
<dbReference type="Proteomes" id="UP000008974">
    <property type="component" value="Unassembled WGS sequence"/>
</dbReference>
<reference evidence="2 3" key="1">
    <citation type="journal article" date="2010" name="BMC Genomics">
        <title>Genome analysis and comparative genomics of a Giardia intestinalis assemblage E isolate.</title>
        <authorList>
            <person name="Jerlstrom-Hultqvist J."/>
            <person name="Franzen O."/>
            <person name="Ankarklev J."/>
            <person name="Xu F."/>
            <person name="Nohynkova E."/>
            <person name="Andersson J.O."/>
            <person name="Svard S.G."/>
            <person name="Andersson B."/>
        </authorList>
    </citation>
    <scope>NUCLEOTIDE SEQUENCE [LARGE SCALE GENOMIC DNA]</scope>
    <source>
        <strain evidence="2 3">P15</strain>
    </source>
</reference>
<proteinExistence type="predicted"/>
<evidence type="ECO:0000256" key="1">
    <source>
        <dbReference type="PROSITE-ProRule" id="PRU00023"/>
    </source>
</evidence>
<dbReference type="PANTHER" id="PTHR24120:SF4">
    <property type="entry name" value="GH07239P"/>
    <property type="match status" value="1"/>
</dbReference>
<gene>
    <name evidence="2" type="ORF">GLP15_4227</name>
</gene>
<evidence type="ECO:0000313" key="2">
    <source>
        <dbReference type="EMBL" id="EFO63079.1"/>
    </source>
</evidence>
<accession>E1F379</accession>
<dbReference type="OMA" id="WCAYLDN"/>
<evidence type="ECO:0000313" key="3">
    <source>
        <dbReference type="Proteomes" id="UP000008974"/>
    </source>
</evidence>
<dbReference type="InterPro" id="IPR036770">
    <property type="entry name" value="Ankyrin_rpt-contain_sf"/>
</dbReference>
<dbReference type="InterPro" id="IPR002110">
    <property type="entry name" value="Ankyrin_rpt"/>
</dbReference>
<dbReference type="SUPFAM" id="SSF48403">
    <property type="entry name" value="Ankyrin repeat"/>
    <property type="match status" value="1"/>
</dbReference>